<dbReference type="Gene3D" id="3.90.280.10">
    <property type="entry name" value="PEBP-like"/>
    <property type="match status" value="1"/>
</dbReference>
<dbReference type="InterPro" id="IPR036610">
    <property type="entry name" value="PEBP-like_sf"/>
</dbReference>
<dbReference type="InterPro" id="IPR008914">
    <property type="entry name" value="PEBP"/>
</dbReference>
<protein>
    <recommendedName>
        <fullName evidence="3">Phosphatidylethanolamine-binding protein</fullName>
    </recommendedName>
</protein>
<dbReference type="NCBIfam" id="TIGR00481">
    <property type="entry name" value="YbhB/YbcL family Raf kinase inhibitor-like protein"/>
    <property type="match status" value="1"/>
</dbReference>
<organism evidence="1 2">
    <name type="scientific">Rhodopila globiformis</name>
    <name type="common">Rhodopseudomonas globiformis</name>
    <dbReference type="NCBI Taxonomy" id="1071"/>
    <lineage>
        <taxon>Bacteria</taxon>
        <taxon>Pseudomonadati</taxon>
        <taxon>Pseudomonadota</taxon>
        <taxon>Alphaproteobacteria</taxon>
        <taxon>Acetobacterales</taxon>
        <taxon>Acetobacteraceae</taxon>
        <taxon>Rhodopila</taxon>
    </lineage>
</organism>
<dbReference type="SUPFAM" id="SSF49777">
    <property type="entry name" value="PEBP-like"/>
    <property type="match status" value="1"/>
</dbReference>
<evidence type="ECO:0008006" key="3">
    <source>
        <dbReference type="Google" id="ProtNLM"/>
    </source>
</evidence>
<dbReference type="EMBL" id="NHRY01000260">
    <property type="protein sequence ID" value="PPQ27342.1"/>
    <property type="molecule type" value="Genomic_DNA"/>
</dbReference>
<proteinExistence type="predicted"/>
<evidence type="ECO:0000313" key="1">
    <source>
        <dbReference type="EMBL" id="PPQ27342.1"/>
    </source>
</evidence>
<keyword evidence="2" id="KW-1185">Reference proteome</keyword>
<dbReference type="RefSeq" id="WP_104522072.1">
    <property type="nucleotide sequence ID" value="NZ_NHRY01000260.1"/>
</dbReference>
<dbReference type="CDD" id="cd00865">
    <property type="entry name" value="PEBP_bact_arch"/>
    <property type="match status" value="1"/>
</dbReference>
<dbReference type="Pfam" id="PF01161">
    <property type="entry name" value="PBP"/>
    <property type="match status" value="1"/>
</dbReference>
<dbReference type="InterPro" id="IPR005247">
    <property type="entry name" value="YbhB_YbcL/LppC-like"/>
</dbReference>
<dbReference type="AlphaFoldDB" id="A0A2S6MYA2"/>
<reference evidence="1 2" key="1">
    <citation type="journal article" date="2018" name="Arch. Microbiol.">
        <title>New insights into the metabolic potential of the phototrophic purple bacterium Rhodopila globiformis DSM 161(T) from its draft genome sequence and evidence for a vanadium-dependent nitrogenase.</title>
        <authorList>
            <person name="Imhoff J.F."/>
            <person name="Rahn T."/>
            <person name="Kunzel S."/>
            <person name="Neulinger S.C."/>
        </authorList>
    </citation>
    <scope>NUCLEOTIDE SEQUENCE [LARGE SCALE GENOMIC DNA]</scope>
    <source>
        <strain evidence="1 2">DSM 161</strain>
    </source>
</reference>
<sequence>MRLTSQAFAPGAWIPVRHTCDGTNVSPPLAWADPPAATRSFVLVCSDPDAPGRTWYHWGIYDIPPEARGLSENWSPMRSFPPQAINDFRRRGYGGPCPPRGAPSHHYHFRLYALRVSQLGLGAGALCPDVEAAARMQAIDSCELIGLYGRGQREP</sequence>
<dbReference type="OrthoDB" id="9797506at2"/>
<gene>
    <name evidence="1" type="ORF">CCS01_27740</name>
</gene>
<evidence type="ECO:0000313" key="2">
    <source>
        <dbReference type="Proteomes" id="UP000239724"/>
    </source>
</evidence>
<accession>A0A2S6MYA2</accession>
<dbReference type="Proteomes" id="UP000239724">
    <property type="component" value="Unassembled WGS sequence"/>
</dbReference>
<comment type="caution">
    <text evidence="1">The sequence shown here is derived from an EMBL/GenBank/DDBJ whole genome shotgun (WGS) entry which is preliminary data.</text>
</comment>
<dbReference type="PANTHER" id="PTHR30289:SF1">
    <property type="entry name" value="PEBP (PHOSPHATIDYLETHANOLAMINE-BINDING PROTEIN) FAMILY PROTEIN"/>
    <property type="match status" value="1"/>
</dbReference>
<dbReference type="PANTHER" id="PTHR30289">
    <property type="entry name" value="UNCHARACTERIZED PROTEIN YBCL-RELATED"/>
    <property type="match status" value="1"/>
</dbReference>
<name>A0A2S6MYA2_RHOGL</name>